<evidence type="ECO:0000313" key="2">
    <source>
        <dbReference type="Proteomes" id="UP001318860"/>
    </source>
</evidence>
<dbReference type="EMBL" id="JABTTQ020000002">
    <property type="protein sequence ID" value="KAK6161896.1"/>
    <property type="molecule type" value="Genomic_DNA"/>
</dbReference>
<name>A0ABR0XS96_REHGL</name>
<sequence length="168" mass="18122">MDNIKELAKEDVVTVFDSSDEGDEIKIDPGDACDVMLQEAEDVVTILGANPENDEVSVTTQNVSDTMLQEAEAVVTILGAAHENDEVNITTQNASDTMLQEAEYVTIIASSDEGGKVSNSNEAGVIMKMKMSLIMEMLKAFDETETGVKGLMVLGLPKIPIIFVRPPE</sequence>
<protein>
    <submittedName>
        <fullName evidence="1">Uncharacterized protein</fullName>
    </submittedName>
</protein>
<reference evidence="1 2" key="1">
    <citation type="journal article" date="2021" name="Comput. Struct. Biotechnol. J.">
        <title>De novo genome assembly of the potent medicinal plant Rehmannia glutinosa using nanopore technology.</title>
        <authorList>
            <person name="Ma L."/>
            <person name="Dong C."/>
            <person name="Song C."/>
            <person name="Wang X."/>
            <person name="Zheng X."/>
            <person name="Niu Y."/>
            <person name="Chen S."/>
            <person name="Feng W."/>
        </authorList>
    </citation>
    <scope>NUCLEOTIDE SEQUENCE [LARGE SCALE GENOMIC DNA]</scope>
    <source>
        <strain evidence="1">DH-2019</strain>
    </source>
</reference>
<gene>
    <name evidence="1" type="ORF">DH2020_001737</name>
</gene>
<evidence type="ECO:0000313" key="1">
    <source>
        <dbReference type="EMBL" id="KAK6161896.1"/>
    </source>
</evidence>
<accession>A0ABR0XS96</accession>
<keyword evidence="2" id="KW-1185">Reference proteome</keyword>
<dbReference type="Proteomes" id="UP001318860">
    <property type="component" value="Unassembled WGS sequence"/>
</dbReference>
<proteinExistence type="predicted"/>
<organism evidence="1 2">
    <name type="scientific">Rehmannia glutinosa</name>
    <name type="common">Chinese foxglove</name>
    <dbReference type="NCBI Taxonomy" id="99300"/>
    <lineage>
        <taxon>Eukaryota</taxon>
        <taxon>Viridiplantae</taxon>
        <taxon>Streptophyta</taxon>
        <taxon>Embryophyta</taxon>
        <taxon>Tracheophyta</taxon>
        <taxon>Spermatophyta</taxon>
        <taxon>Magnoliopsida</taxon>
        <taxon>eudicotyledons</taxon>
        <taxon>Gunneridae</taxon>
        <taxon>Pentapetalae</taxon>
        <taxon>asterids</taxon>
        <taxon>lamiids</taxon>
        <taxon>Lamiales</taxon>
        <taxon>Orobanchaceae</taxon>
        <taxon>Rehmannieae</taxon>
        <taxon>Rehmannia</taxon>
    </lineage>
</organism>
<comment type="caution">
    <text evidence="1">The sequence shown here is derived from an EMBL/GenBank/DDBJ whole genome shotgun (WGS) entry which is preliminary data.</text>
</comment>